<evidence type="ECO:0000256" key="1">
    <source>
        <dbReference type="SAM" id="MobiDB-lite"/>
    </source>
</evidence>
<comment type="caution">
    <text evidence="2">The sequence shown here is derived from an EMBL/GenBank/DDBJ whole genome shotgun (WGS) entry which is preliminary data.</text>
</comment>
<feature type="region of interest" description="Disordered" evidence="1">
    <location>
        <begin position="165"/>
        <end position="215"/>
    </location>
</feature>
<gene>
    <name evidence="2" type="ORF">PXEA_LOCUS28839</name>
</gene>
<feature type="compositionally biased region" description="Low complexity" evidence="1">
    <location>
        <begin position="282"/>
        <end position="292"/>
    </location>
</feature>
<feature type="region of interest" description="Disordered" evidence="1">
    <location>
        <begin position="352"/>
        <end position="378"/>
    </location>
</feature>
<sequence length="396" mass="40346">MLVFQFSPGSSGFDLYPAAAAGLHLSRSSPLTMPISLSPTLTGPLSGGPVAQCSLAGGLETDGLNSAVTGALQTASSGLGQTHSPSASSSAGRLHVVASLGAEGPHLQLMQLHPGLSQTGPMYAPVASLRHALGPLELSASGGAFDGLHRPLISLNGVSDDVSGPLGARSASSSSSALGQTRSGNGHYGPIFSGSLHMGPAGQTRSRQSSPMATPGLATVYRGTLQSGPLGADQASSPFYPFNTSQTHPAGYSASGSLQYVSPIYVAVKSEDSHDRLTGHYAQQQQSTSAQTPILPGQRSDQPGLVKSACPTSANVQSMYMGLRAIGSSGGSFGSCSPKLSTSFIDEHRMGDFTASGLSDHGQSKRQPGSTSKQISRSARPVALTVPFTFLPLIPF</sequence>
<reference evidence="2" key="1">
    <citation type="submission" date="2018-11" db="EMBL/GenBank/DDBJ databases">
        <authorList>
            <consortium name="Pathogen Informatics"/>
        </authorList>
    </citation>
    <scope>NUCLEOTIDE SEQUENCE</scope>
</reference>
<proteinExistence type="predicted"/>
<name>A0A448XFS0_9PLAT</name>
<feature type="compositionally biased region" description="Polar residues" evidence="1">
    <location>
        <begin position="203"/>
        <end position="212"/>
    </location>
</feature>
<dbReference type="AlphaFoldDB" id="A0A448XFS0"/>
<protein>
    <submittedName>
        <fullName evidence="2">Uncharacterized protein</fullName>
    </submittedName>
</protein>
<feature type="region of interest" description="Disordered" evidence="1">
    <location>
        <begin position="275"/>
        <end position="304"/>
    </location>
</feature>
<evidence type="ECO:0000313" key="3">
    <source>
        <dbReference type="Proteomes" id="UP000784294"/>
    </source>
</evidence>
<evidence type="ECO:0000313" key="2">
    <source>
        <dbReference type="EMBL" id="VEL35399.1"/>
    </source>
</evidence>
<keyword evidence="3" id="KW-1185">Reference proteome</keyword>
<dbReference type="EMBL" id="CAAALY010249741">
    <property type="protein sequence ID" value="VEL35399.1"/>
    <property type="molecule type" value="Genomic_DNA"/>
</dbReference>
<feature type="compositionally biased region" description="Polar residues" evidence="1">
    <location>
        <begin position="365"/>
        <end position="377"/>
    </location>
</feature>
<dbReference type="Proteomes" id="UP000784294">
    <property type="component" value="Unassembled WGS sequence"/>
</dbReference>
<organism evidence="2 3">
    <name type="scientific">Protopolystoma xenopodis</name>
    <dbReference type="NCBI Taxonomy" id="117903"/>
    <lineage>
        <taxon>Eukaryota</taxon>
        <taxon>Metazoa</taxon>
        <taxon>Spiralia</taxon>
        <taxon>Lophotrochozoa</taxon>
        <taxon>Platyhelminthes</taxon>
        <taxon>Monogenea</taxon>
        <taxon>Polyopisthocotylea</taxon>
        <taxon>Polystomatidea</taxon>
        <taxon>Polystomatidae</taxon>
        <taxon>Protopolystoma</taxon>
    </lineage>
</organism>
<accession>A0A448XFS0</accession>